<evidence type="ECO:0000313" key="1">
    <source>
        <dbReference type="EMBL" id="PBK85333.1"/>
    </source>
</evidence>
<sequence length="200" mass="22203">MSFKIPYHYLSDMQQWLDTKGPNSRPLFRPPAFTTLTKVHIAPFSNALIDWFIHSANVSPTKRLSLGGILGQHHCAIPIHHLHLPHLRHLTILGGLFTMSEISSFLSNAAHSSLESISFSSVSQLLSEMDTQSEETSLCLPPNKGLPNVTTVAANSGLLLCFLPVLEEACPNLEHVDVLLAGWKEELGEECWEVLSWISR</sequence>
<organism evidence="1 2">
    <name type="scientific">Armillaria gallica</name>
    <name type="common">Bulbous honey fungus</name>
    <name type="synonym">Armillaria bulbosa</name>
    <dbReference type="NCBI Taxonomy" id="47427"/>
    <lineage>
        <taxon>Eukaryota</taxon>
        <taxon>Fungi</taxon>
        <taxon>Dikarya</taxon>
        <taxon>Basidiomycota</taxon>
        <taxon>Agaricomycotina</taxon>
        <taxon>Agaricomycetes</taxon>
        <taxon>Agaricomycetidae</taxon>
        <taxon>Agaricales</taxon>
        <taxon>Marasmiineae</taxon>
        <taxon>Physalacriaceae</taxon>
        <taxon>Armillaria</taxon>
    </lineage>
</organism>
<protein>
    <recommendedName>
        <fullName evidence="3">F-box domain-containing protein</fullName>
    </recommendedName>
</protein>
<evidence type="ECO:0008006" key="3">
    <source>
        <dbReference type="Google" id="ProtNLM"/>
    </source>
</evidence>
<gene>
    <name evidence="1" type="ORF">ARMGADRAFT_1087515</name>
</gene>
<proteinExistence type="predicted"/>
<dbReference type="EMBL" id="KZ293691">
    <property type="protein sequence ID" value="PBK85333.1"/>
    <property type="molecule type" value="Genomic_DNA"/>
</dbReference>
<keyword evidence="2" id="KW-1185">Reference proteome</keyword>
<dbReference type="InParanoid" id="A0A2H3DAN2"/>
<dbReference type="AlphaFoldDB" id="A0A2H3DAN2"/>
<accession>A0A2H3DAN2</accession>
<reference evidence="2" key="1">
    <citation type="journal article" date="2017" name="Nat. Ecol. Evol.">
        <title>Genome expansion and lineage-specific genetic innovations in the forest pathogenic fungi Armillaria.</title>
        <authorList>
            <person name="Sipos G."/>
            <person name="Prasanna A.N."/>
            <person name="Walter M.C."/>
            <person name="O'Connor E."/>
            <person name="Balint B."/>
            <person name="Krizsan K."/>
            <person name="Kiss B."/>
            <person name="Hess J."/>
            <person name="Varga T."/>
            <person name="Slot J."/>
            <person name="Riley R."/>
            <person name="Boka B."/>
            <person name="Rigling D."/>
            <person name="Barry K."/>
            <person name="Lee J."/>
            <person name="Mihaltcheva S."/>
            <person name="LaButti K."/>
            <person name="Lipzen A."/>
            <person name="Waldron R."/>
            <person name="Moloney N.M."/>
            <person name="Sperisen C."/>
            <person name="Kredics L."/>
            <person name="Vagvoelgyi C."/>
            <person name="Patrignani A."/>
            <person name="Fitzpatrick D."/>
            <person name="Nagy I."/>
            <person name="Doyle S."/>
            <person name="Anderson J.B."/>
            <person name="Grigoriev I.V."/>
            <person name="Gueldener U."/>
            <person name="Muensterkoetter M."/>
            <person name="Nagy L.G."/>
        </authorList>
    </citation>
    <scope>NUCLEOTIDE SEQUENCE [LARGE SCALE GENOMIC DNA]</scope>
    <source>
        <strain evidence="2">Ar21-2</strain>
    </source>
</reference>
<dbReference type="OrthoDB" id="2866812at2759"/>
<name>A0A2H3DAN2_ARMGA</name>
<dbReference type="Proteomes" id="UP000217790">
    <property type="component" value="Unassembled WGS sequence"/>
</dbReference>
<evidence type="ECO:0000313" key="2">
    <source>
        <dbReference type="Proteomes" id="UP000217790"/>
    </source>
</evidence>